<dbReference type="Pfam" id="PF00583">
    <property type="entry name" value="Acetyltransf_1"/>
    <property type="match status" value="1"/>
</dbReference>
<protein>
    <submittedName>
        <fullName evidence="2">Acetyltransferase (GNAT) family protein</fullName>
    </submittedName>
</protein>
<name>A0A1I5ZFG2_9BACI</name>
<feature type="domain" description="N-acetyltransferase" evidence="1">
    <location>
        <begin position="1"/>
        <end position="170"/>
    </location>
</feature>
<evidence type="ECO:0000313" key="2">
    <source>
        <dbReference type="EMBL" id="SFQ55188.1"/>
    </source>
</evidence>
<evidence type="ECO:0000259" key="1">
    <source>
        <dbReference type="PROSITE" id="PS51186"/>
    </source>
</evidence>
<proteinExistence type="predicted"/>
<dbReference type="PROSITE" id="PS51186">
    <property type="entry name" value="GNAT"/>
    <property type="match status" value="1"/>
</dbReference>
<dbReference type="InterPro" id="IPR016181">
    <property type="entry name" value="Acyl_CoA_acyltransferase"/>
</dbReference>
<organism evidence="2 3">
    <name type="scientific">Priestia endophytica DSM 13796</name>
    <dbReference type="NCBI Taxonomy" id="1121089"/>
    <lineage>
        <taxon>Bacteria</taxon>
        <taxon>Bacillati</taxon>
        <taxon>Bacillota</taxon>
        <taxon>Bacilli</taxon>
        <taxon>Bacillales</taxon>
        <taxon>Bacillaceae</taxon>
        <taxon>Priestia</taxon>
    </lineage>
</organism>
<reference evidence="2 3" key="1">
    <citation type="submission" date="2016-10" db="EMBL/GenBank/DDBJ databases">
        <authorList>
            <person name="Varghese N."/>
            <person name="Submissions S."/>
        </authorList>
    </citation>
    <scope>NUCLEOTIDE SEQUENCE [LARGE SCALE GENOMIC DNA]</scope>
    <source>
        <strain evidence="2 3">DSM 13796</strain>
    </source>
</reference>
<dbReference type="CDD" id="cd04301">
    <property type="entry name" value="NAT_SF"/>
    <property type="match status" value="1"/>
</dbReference>
<evidence type="ECO:0000313" key="3">
    <source>
        <dbReference type="Proteomes" id="UP000182762"/>
    </source>
</evidence>
<dbReference type="Gene3D" id="3.40.630.30">
    <property type="match status" value="1"/>
</dbReference>
<sequence length="177" mass="20752">MEDTEEIQQFFRTVIQDTFAKEGLSELLEDMENEIKDKKRYLECDFDSYGKDRYFLIALDKKHNQVIGTIEYGPASDLINCCTDGELKEWNEIGTVFVHPTYQGMGIGTLLLNVMILTLQNREIKEFCLDSGYINAQKIWKKKLGEPHYLLKDYWGDGSDHMIWKKRTNDMSIIFSR</sequence>
<accession>A0A1I5ZFG2</accession>
<dbReference type="EMBL" id="FOXX01000004">
    <property type="protein sequence ID" value="SFQ55188.1"/>
    <property type="molecule type" value="Genomic_DNA"/>
</dbReference>
<dbReference type="InterPro" id="IPR000182">
    <property type="entry name" value="GNAT_dom"/>
</dbReference>
<gene>
    <name evidence="2" type="ORF">SAMN02745910_02018</name>
</gene>
<keyword evidence="3" id="KW-1185">Reference proteome</keyword>
<dbReference type="Proteomes" id="UP000182762">
    <property type="component" value="Unassembled WGS sequence"/>
</dbReference>
<dbReference type="SUPFAM" id="SSF55729">
    <property type="entry name" value="Acyl-CoA N-acyltransferases (Nat)"/>
    <property type="match status" value="1"/>
</dbReference>
<comment type="caution">
    <text evidence="2">The sequence shown here is derived from an EMBL/GenBank/DDBJ whole genome shotgun (WGS) entry which is preliminary data.</text>
</comment>